<keyword evidence="3" id="KW-0560">Oxidoreductase</keyword>
<evidence type="ECO:0000313" key="6">
    <source>
        <dbReference type="Proteomes" id="UP000631114"/>
    </source>
</evidence>
<sequence>MVVKFRKALGLHVIVVSKSTSKKDEALNLLKDDDKFVRRTDKQQLEVCYDRSKTLSGSVTGGTKDTREMLKFCAANKIYPGIEMIPIDYINEALERMVKKDVKYRFVIDIKKNSLKLMFSQGNKKRVPLAVAFNPMMNHFSDYEEDWFRNSCFDSFTYEDSDFVDVTSIGEGENVEIHENSDRDSDGCETSRVFEADKATFYSMRFKMTEEAFAIFNQYAKLVGFSVLKDTSIMRTNGVRVKRRFLCSVAGEKNDFIGEHTHPLVPDPSSMFLRSHRNVSEEDLQFAMSLVDVGVRKCKRKRSFRLAQFLVPFFESITEQVISEDFLAVHSEIVRVGEAGSDADVSEDMHCDESASGVQEGSNDMSNESDLFLAPTYESEDSVDDI</sequence>
<dbReference type="Proteomes" id="UP000631114">
    <property type="component" value="Unassembled WGS sequence"/>
</dbReference>
<evidence type="ECO:0000256" key="1">
    <source>
        <dbReference type="ARBA" id="ARBA00022723"/>
    </source>
</evidence>
<dbReference type="EMBL" id="JADFTS010000003">
    <property type="protein sequence ID" value="KAF9615534.1"/>
    <property type="molecule type" value="Genomic_DNA"/>
</dbReference>
<dbReference type="Gene3D" id="3.40.50.720">
    <property type="entry name" value="NAD(P)-binding Rossmann-like Domain"/>
    <property type="match status" value="1"/>
</dbReference>
<name>A0A835M6F7_9MAGN</name>
<dbReference type="GO" id="GO:0016616">
    <property type="term" value="F:oxidoreductase activity, acting on the CH-OH group of donors, NAD or NADP as acceptor"/>
    <property type="evidence" value="ECO:0007669"/>
    <property type="project" value="InterPro"/>
</dbReference>
<dbReference type="OrthoDB" id="1879366at2759"/>
<reference evidence="5 6" key="1">
    <citation type="submission" date="2020-10" db="EMBL/GenBank/DDBJ databases">
        <title>The Coptis chinensis genome and diversification of protoberbering-type alkaloids.</title>
        <authorList>
            <person name="Wang B."/>
            <person name="Shu S."/>
            <person name="Song C."/>
            <person name="Liu Y."/>
        </authorList>
    </citation>
    <scope>NUCLEOTIDE SEQUENCE [LARGE SCALE GENOMIC DNA]</scope>
    <source>
        <strain evidence="5">HL-2020</strain>
        <tissue evidence="5">Leaf</tissue>
    </source>
</reference>
<organism evidence="5 6">
    <name type="scientific">Coptis chinensis</name>
    <dbReference type="NCBI Taxonomy" id="261450"/>
    <lineage>
        <taxon>Eukaryota</taxon>
        <taxon>Viridiplantae</taxon>
        <taxon>Streptophyta</taxon>
        <taxon>Embryophyta</taxon>
        <taxon>Tracheophyta</taxon>
        <taxon>Spermatophyta</taxon>
        <taxon>Magnoliopsida</taxon>
        <taxon>Ranunculales</taxon>
        <taxon>Ranunculaceae</taxon>
        <taxon>Coptidoideae</taxon>
        <taxon>Coptis</taxon>
    </lineage>
</organism>
<evidence type="ECO:0000256" key="2">
    <source>
        <dbReference type="ARBA" id="ARBA00022833"/>
    </source>
</evidence>
<evidence type="ECO:0008006" key="7">
    <source>
        <dbReference type="Google" id="ProtNLM"/>
    </source>
</evidence>
<dbReference type="InterPro" id="IPR047109">
    <property type="entry name" value="CAD-like"/>
</dbReference>
<evidence type="ECO:0000256" key="4">
    <source>
        <dbReference type="SAM" id="MobiDB-lite"/>
    </source>
</evidence>
<keyword evidence="6" id="KW-1185">Reference proteome</keyword>
<feature type="region of interest" description="Disordered" evidence="4">
    <location>
        <begin position="344"/>
        <end position="386"/>
    </location>
</feature>
<accession>A0A835M6F7</accession>
<dbReference type="FunFam" id="3.90.180.10:FF:000100">
    <property type="entry name" value="Putative cinnamyl alcohol dehydrogenase 6"/>
    <property type="match status" value="1"/>
</dbReference>
<comment type="caution">
    <text evidence="5">The sequence shown here is derived from an EMBL/GenBank/DDBJ whole genome shotgun (WGS) entry which is preliminary data.</text>
</comment>
<evidence type="ECO:0000313" key="5">
    <source>
        <dbReference type="EMBL" id="KAF9615534.1"/>
    </source>
</evidence>
<keyword evidence="1" id="KW-0479">Metal-binding</keyword>
<feature type="compositionally biased region" description="Polar residues" evidence="4">
    <location>
        <begin position="356"/>
        <end position="369"/>
    </location>
</feature>
<proteinExistence type="predicted"/>
<dbReference type="Gene3D" id="3.90.180.10">
    <property type="entry name" value="Medium-chain alcohol dehydrogenases, catalytic domain"/>
    <property type="match status" value="1"/>
</dbReference>
<evidence type="ECO:0000256" key="3">
    <source>
        <dbReference type="ARBA" id="ARBA00023002"/>
    </source>
</evidence>
<gene>
    <name evidence="5" type="ORF">IFM89_024161</name>
</gene>
<dbReference type="GO" id="GO:0046872">
    <property type="term" value="F:metal ion binding"/>
    <property type="evidence" value="ECO:0007669"/>
    <property type="project" value="UniProtKB-KW"/>
</dbReference>
<protein>
    <recommendedName>
        <fullName evidence="7">Protein FAR1-RELATED SEQUENCE</fullName>
    </recommendedName>
</protein>
<keyword evidence="2" id="KW-0862">Zinc</keyword>
<dbReference type="AlphaFoldDB" id="A0A835M6F7"/>
<dbReference type="PANTHER" id="PTHR42683">
    <property type="entry name" value="ALDEHYDE REDUCTASE"/>
    <property type="match status" value="1"/>
</dbReference>